<dbReference type="Proteomes" id="UP001549104">
    <property type="component" value="Unassembled WGS sequence"/>
</dbReference>
<proteinExistence type="predicted"/>
<protein>
    <submittedName>
        <fullName evidence="2">Magnesium-transporting ATPase (P-type)</fullName>
    </submittedName>
</protein>
<dbReference type="EMBL" id="JBEPME010000005">
    <property type="protein sequence ID" value="MET3658436.1"/>
    <property type="molecule type" value="Genomic_DNA"/>
</dbReference>
<keyword evidence="1" id="KW-0472">Membrane</keyword>
<sequence length="132" mass="14863">MVVDVSLMLTLIQLIVVFLILLLISFTVPKLQPILYASIFFYFLFHLLNTIVFPFGKYFVALFEPLPDPFAKLLIGSAILFYVSELIAKHIEEAGYGSLAAVAHFAVKIVILTLWMQQTSALIEILSKLITK</sequence>
<name>A0ABV2KBI3_SPOPS</name>
<evidence type="ECO:0000313" key="2">
    <source>
        <dbReference type="EMBL" id="MET3658436.1"/>
    </source>
</evidence>
<feature type="transmembrane region" description="Helical" evidence="1">
    <location>
        <begin position="6"/>
        <end position="28"/>
    </location>
</feature>
<evidence type="ECO:0000313" key="3">
    <source>
        <dbReference type="Proteomes" id="UP001549104"/>
    </source>
</evidence>
<feature type="transmembrane region" description="Helical" evidence="1">
    <location>
        <begin position="69"/>
        <end position="88"/>
    </location>
</feature>
<evidence type="ECO:0000256" key="1">
    <source>
        <dbReference type="SAM" id="Phobius"/>
    </source>
</evidence>
<reference evidence="2 3" key="1">
    <citation type="submission" date="2024-06" db="EMBL/GenBank/DDBJ databases">
        <title>Sorghum-associated microbial communities from plants grown in Nebraska, USA.</title>
        <authorList>
            <person name="Schachtman D."/>
        </authorList>
    </citation>
    <scope>NUCLEOTIDE SEQUENCE [LARGE SCALE GENOMIC DNA]</scope>
    <source>
        <strain evidence="2 3">1288</strain>
    </source>
</reference>
<feature type="transmembrane region" description="Helical" evidence="1">
    <location>
        <begin position="40"/>
        <end position="63"/>
    </location>
</feature>
<accession>A0ABV2KBI3</accession>
<dbReference type="RefSeq" id="WP_156476044.1">
    <property type="nucleotide sequence ID" value="NZ_CP014616.1"/>
</dbReference>
<keyword evidence="3" id="KW-1185">Reference proteome</keyword>
<comment type="caution">
    <text evidence="2">The sequence shown here is derived from an EMBL/GenBank/DDBJ whole genome shotgun (WGS) entry which is preliminary data.</text>
</comment>
<keyword evidence="1" id="KW-0812">Transmembrane</keyword>
<keyword evidence="1" id="KW-1133">Transmembrane helix</keyword>
<organism evidence="2 3">
    <name type="scientific">Sporosarcina psychrophila</name>
    <name type="common">Bacillus psychrophilus</name>
    <dbReference type="NCBI Taxonomy" id="1476"/>
    <lineage>
        <taxon>Bacteria</taxon>
        <taxon>Bacillati</taxon>
        <taxon>Bacillota</taxon>
        <taxon>Bacilli</taxon>
        <taxon>Bacillales</taxon>
        <taxon>Caryophanaceae</taxon>
        <taxon>Sporosarcina</taxon>
    </lineage>
</organism>
<gene>
    <name evidence="2" type="ORF">ABIC55_003553</name>
</gene>
<feature type="transmembrane region" description="Helical" evidence="1">
    <location>
        <begin position="95"/>
        <end position="116"/>
    </location>
</feature>